<evidence type="ECO:0000259" key="2">
    <source>
        <dbReference type="Pfam" id="PF08385"/>
    </source>
</evidence>
<dbReference type="PANTHER" id="PTHR46532">
    <property type="entry name" value="MALE FERTILITY FACTOR KL5"/>
    <property type="match status" value="1"/>
</dbReference>
<evidence type="ECO:0000256" key="1">
    <source>
        <dbReference type="SAM" id="MobiDB-lite"/>
    </source>
</evidence>
<dbReference type="Proteomes" id="UP000694565">
    <property type="component" value="Unplaced"/>
</dbReference>
<dbReference type="GeneTree" id="ENSGT00940000154620"/>
<protein>
    <recommendedName>
        <fullName evidence="2">Dynein heavy chain tail domain-containing protein</fullName>
    </recommendedName>
</protein>
<dbReference type="GO" id="GO:0005858">
    <property type="term" value="C:axonemal dynein complex"/>
    <property type="evidence" value="ECO:0007669"/>
    <property type="project" value="TreeGrafter"/>
</dbReference>
<dbReference type="InterPro" id="IPR013594">
    <property type="entry name" value="Dynein_heavy_tail"/>
</dbReference>
<keyword evidence="4" id="KW-1185">Reference proteome</keyword>
<dbReference type="PANTHER" id="PTHR46532:SF15">
    <property type="entry name" value="CYTOPLASMIC DYNEIN 2 HEAVY CHAIN 1"/>
    <property type="match status" value="1"/>
</dbReference>
<feature type="region of interest" description="Disordered" evidence="1">
    <location>
        <begin position="883"/>
        <end position="910"/>
    </location>
</feature>
<dbReference type="InterPro" id="IPR026983">
    <property type="entry name" value="DHC"/>
</dbReference>
<dbReference type="GO" id="GO:0007018">
    <property type="term" value="P:microtubule-based movement"/>
    <property type="evidence" value="ECO:0007669"/>
    <property type="project" value="InterPro"/>
</dbReference>
<dbReference type="Pfam" id="PF08385">
    <property type="entry name" value="DHC_N1"/>
    <property type="match status" value="1"/>
</dbReference>
<organism evidence="3 4">
    <name type="scientific">Cyclopterus lumpus</name>
    <name type="common">Lumpsucker</name>
    <dbReference type="NCBI Taxonomy" id="8103"/>
    <lineage>
        <taxon>Eukaryota</taxon>
        <taxon>Metazoa</taxon>
        <taxon>Chordata</taxon>
        <taxon>Craniata</taxon>
        <taxon>Vertebrata</taxon>
        <taxon>Euteleostomi</taxon>
        <taxon>Actinopterygii</taxon>
        <taxon>Neopterygii</taxon>
        <taxon>Teleostei</taxon>
        <taxon>Neoteleostei</taxon>
        <taxon>Acanthomorphata</taxon>
        <taxon>Eupercaria</taxon>
        <taxon>Perciformes</taxon>
        <taxon>Cottioidei</taxon>
        <taxon>Cottales</taxon>
        <taxon>Cyclopteridae</taxon>
        <taxon>Cyclopterus</taxon>
    </lineage>
</organism>
<proteinExistence type="predicted"/>
<name>A0A8C2Z1B3_CYCLU</name>
<reference evidence="3" key="2">
    <citation type="submission" date="2025-09" db="UniProtKB">
        <authorList>
            <consortium name="Ensembl"/>
        </authorList>
    </citation>
    <scope>IDENTIFICATION</scope>
</reference>
<sequence>MPHGSDDARKKFILTTTGNFFGTKPSPSLLDSPELNNFLDDGNEFVLSVSRHDSVLHLSNKIDASGDSNEKVLVFFKLHPTVITEDNLHQSLLVSSMLESPINTLYQALRQVYAPLLLKDERWCSAFDPKLAGLLSDLELGLGSVVRQSGAQPSAKRSRTEEDVLGILTPSDEFQYWDDLSESAEKNSMRERATYFTGQFKFIQKEYGGLDGLSMPDVVDLVEQSRDTLDDMWRQTEFEPYPEIRMARLMDVIGGALGRYVQRKLSGLNIFAVPFISVRENMRMGVSICEQWVVACEHLTGQVWKRHAPHPWKGNKHCPQTLHCLAKRLDEVVTLRMVHEKLLRLLPGGKQQALTSDRVFEPFSGLNPLHYNPYTEPLWRAAVAQFERLMAPSEQEVAGRLKSYIADVQDNPQQLLQVFQKHKELIRRPTIGKELQSERETLLARLLDYNKGLKTDFESRCHGGPGDKSGPLIGRNLPEVVNRIVWVQQLIHKIEDSVRIAEALLPELSGFKGFLHFCDDLLEVLRAYEQEQFEDWSRDILSGLADPKSGISNRVMDLDHVDGRLKIQYSDRLVSLLREVRQLSALGFPIPAKIQQASNTADKFYRQAIVLKQVAHFYNTIDQQMIPSQRPMMLSLALAFEQVIKVLHTLMTFLLCLCMHTSGSISQVVTLMNVDLLRHQQRWKDGLQDLRTGFATLEAQGFRCDDMRAWRQHWNHQLYKALEHQYQSGLEALNKNLPEIHIDLTFKQGRLQFRPPFEEVRARYFREMKRFISIPNQFKGVSAQGEELIFSIMIDRNASGFLTIFSKAEDLFSRLQAIQHKFKEWVVLGQVDLENLVEKHLNSVQDWERNFKALKARGKESERLPSSGWGWPGLAVLTQGQVGQTGTCHGEPPAYDQRSGDSQTHTLDHG</sequence>
<dbReference type="AlphaFoldDB" id="A0A8C2Z1B3"/>
<feature type="domain" description="Dynein heavy chain tail" evidence="2">
    <location>
        <begin position="214"/>
        <end position="645"/>
    </location>
</feature>
<evidence type="ECO:0000313" key="4">
    <source>
        <dbReference type="Proteomes" id="UP000694565"/>
    </source>
</evidence>
<feature type="compositionally biased region" description="Polar residues" evidence="1">
    <location>
        <begin position="900"/>
        <end position="910"/>
    </location>
</feature>
<dbReference type="GO" id="GO:0051959">
    <property type="term" value="F:dynein light intermediate chain binding"/>
    <property type="evidence" value="ECO:0007669"/>
    <property type="project" value="InterPro"/>
</dbReference>
<accession>A0A8C2Z1B3</accession>
<dbReference type="GO" id="GO:0045505">
    <property type="term" value="F:dynein intermediate chain binding"/>
    <property type="evidence" value="ECO:0007669"/>
    <property type="project" value="InterPro"/>
</dbReference>
<reference evidence="3" key="1">
    <citation type="submission" date="2025-08" db="UniProtKB">
        <authorList>
            <consortium name="Ensembl"/>
        </authorList>
    </citation>
    <scope>IDENTIFICATION</scope>
</reference>
<dbReference type="Ensembl" id="ENSCLMT00005013383.1">
    <property type="protein sequence ID" value="ENSCLMP00005012498.1"/>
    <property type="gene ID" value="ENSCLMG00005006689.1"/>
</dbReference>
<evidence type="ECO:0000313" key="3">
    <source>
        <dbReference type="Ensembl" id="ENSCLMP00005012498.1"/>
    </source>
</evidence>